<dbReference type="RefSeq" id="WP_168776134.1">
    <property type="nucleotide sequence ID" value="NZ_JAABNR010000021.1"/>
</dbReference>
<comment type="similarity">
    <text evidence="1">Belongs to the Gfo/Idh/MocA family.</text>
</comment>
<organism evidence="5 6">
    <name type="scientific">Stagnihabitans tardus</name>
    <dbReference type="NCBI Taxonomy" id="2699202"/>
    <lineage>
        <taxon>Bacteria</taxon>
        <taxon>Pseudomonadati</taxon>
        <taxon>Pseudomonadota</taxon>
        <taxon>Alphaproteobacteria</taxon>
        <taxon>Rhodobacterales</taxon>
        <taxon>Paracoccaceae</taxon>
        <taxon>Stagnihabitans</taxon>
    </lineage>
</organism>
<dbReference type="PANTHER" id="PTHR42840">
    <property type="entry name" value="NAD(P)-BINDING ROSSMANN-FOLD SUPERFAMILY PROTEIN-RELATED"/>
    <property type="match status" value="1"/>
</dbReference>
<keyword evidence="2" id="KW-0560">Oxidoreductase</keyword>
<evidence type="ECO:0000259" key="3">
    <source>
        <dbReference type="Pfam" id="PF01408"/>
    </source>
</evidence>
<evidence type="ECO:0000313" key="5">
    <source>
        <dbReference type="EMBL" id="NBZ89332.1"/>
    </source>
</evidence>
<feature type="domain" description="Gfo/Idh/MocA-like oxidoreductase C-terminal" evidence="4">
    <location>
        <begin position="151"/>
        <end position="284"/>
    </location>
</feature>
<dbReference type="Gene3D" id="3.30.360.10">
    <property type="entry name" value="Dihydrodipicolinate Reductase, domain 2"/>
    <property type="match status" value="1"/>
</dbReference>
<protein>
    <submittedName>
        <fullName evidence="5">Gfo/Idh/MocA family oxidoreductase</fullName>
    </submittedName>
</protein>
<feature type="domain" description="Gfo/Idh/MocA-like oxidoreductase N-terminal" evidence="3">
    <location>
        <begin position="3"/>
        <end position="110"/>
    </location>
</feature>
<dbReference type="SUPFAM" id="SSF55347">
    <property type="entry name" value="Glyceraldehyde-3-phosphate dehydrogenase-like, C-terminal domain"/>
    <property type="match status" value="1"/>
</dbReference>
<sequence length="307" mass="32625">MSLRVGVIGLGVMGADHARVLQGEVRGAHLAATCDPVGECSHRDPHEMIEVVDAVVIASPDATHADLALACLAAGKPVLCEKPLGATAAEAWRVVEAEVALGRRLVQVGYMRRFDPAYLAMKACDVGEPALLHNIHRNAQAPDWFVGAMPITNSLVHEIDISRWLLDDEITEARVVGQDPMLVTMQTAKGVLISTEVFMNAAYGYHVHAELVGRAGTVAMAQPTRVLTNRAGAHGHGYPMNWVPRFAEAYRAQMNAFVAGARSGSLAGASAWDGYAATAIAEQIIPGLASGLPQTITLPAKPQLYEA</sequence>
<gene>
    <name evidence="5" type="ORF">GV832_17225</name>
</gene>
<dbReference type="InterPro" id="IPR036291">
    <property type="entry name" value="NAD(P)-bd_dom_sf"/>
</dbReference>
<evidence type="ECO:0000256" key="1">
    <source>
        <dbReference type="ARBA" id="ARBA00010928"/>
    </source>
</evidence>
<reference evidence="5" key="1">
    <citation type="submission" date="2020-01" db="EMBL/GenBank/DDBJ databases">
        <authorList>
            <person name="Chen W.-M."/>
        </authorList>
    </citation>
    <scope>NUCLEOTIDE SEQUENCE</scope>
    <source>
        <strain evidence="5">CYK-10</strain>
    </source>
</reference>
<evidence type="ECO:0000259" key="4">
    <source>
        <dbReference type="Pfam" id="PF02894"/>
    </source>
</evidence>
<dbReference type="Gene3D" id="3.40.50.720">
    <property type="entry name" value="NAD(P)-binding Rossmann-like Domain"/>
    <property type="match status" value="1"/>
</dbReference>
<dbReference type="GO" id="GO:0000166">
    <property type="term" value="F:nucleotide binding"/>
    <property type="evidence" value="ECO:0007669"/>
    <property type="project" value="InterPro"/>
</dbReference>
<dbReference type="Pfam" id="PF02894">
    <property type="entry name" value="GFO_IDH_MocA_C"/>
    <property type="match status" value="1"/>
</dbReference>
<dbReference type="PANTHER" id="PTHR42840:SF3">
    <property type="entry name" value="BINDING ROSSMANN FOLD OXIDOREDUCTASE, PUTATIVE (AFU_ORTHOLOGUE AFUA_2G10240)-RELATED"/>
    <property type="match status" value="1"/>
</dbReference>
<name>A0AAE5BWI1_9RHOB</name>
<proteinExistence type="inferred from homology"/>
<evidence type="ECO:0000256" key="2">
    <source>
        <dbReference type="ARBA" id="ARBA00023002"/>
    </source>
</evidence>
<dbReference type="GO" id="GO:0005737">
    <property type="term" value="C:cytoplasm"/>
    <property type="evidence" value="ECO:0007669"/>
    <property type="project" value="TreeGrafter"/>
</dbReference>
<comment type="caution">
    <text evidence="5">The sequence shown here is derived from an EMBL/GenBank/DDBJ whole genome shotgun (WGS) entry which is preliminary data.</text>
</comment>
<accession>A0AAE5BWI1</accession>
<evidence type="ECO:0000313" key="6">
    <source>
        <dbReference type="Proteomes" id="UP001193501"/>
    </source>
</evidence>
<dbReference type="InterPro" id="IPR000683">
    <property type="entry name" value="Gfo/Idh/MocA-like_OxRdtase_N"/>
</dbReference>
<dbReference type="Pfam" id="PF01408">
    <property type="entry name" value="GFO_IDH_MocA"/>
    <property type="match status" value="1"/>
</dbReference>
<dbReference type="SUPFAM" id="SSF51735">
    <property type="entry name" value="NAD(P)-binding Rossmann-fold domains"/>
    <property type="match status" value="1"/>
</dbReference>
<dbReference type="InterPro" id="IPR004104">
    <property type="entry name" value="Gfo/Idh/MocA-like_OxRdtase_C"/>
</dbReference>
<keyword evidence="6" id="KW-1185">Reference proteome</keyword>
<dbReference type="Proteomes" id="UP001193501">
    <property type="component" value="Unassembled WGS sequence"/>
</dbReference>
<dbReference type="EMBL" id="JAABNR010000021">
    <property type="protein sequence ID" value="NBZ89332.1"/>
    <property type="molecule type" value="Genomic_DNA"/>
</dbReference>
<dbReference type="AlphaFoldDB" id="A0AAE5BWI1"/>
<dbReference type="GO" id="GO:0016491">
    <property type="term" value="F:oxidoreductase activity"/>
    <property type="evidence" value="ECO:0007669"/>
    <property type="project" value="UniProtKB-KW"/>
</dbReference>
<dbReference type="GO" id="GO:0006740">
    <property type="term" value="P:NADPH regeneration"/>
    <property type="evidence" value="ECO:0007669"/>
    <property type="project" value="TreeGrafter"/>
</dbReference>